<keyword evidence="7" id="KW-1185">Reference proteome</keyword>
<dbReference type="NCBIfam" id="TIGR01733">
    <property type="entry name" value="AA-adenyl-dom"/>
    <property type="match status" value="1"/>
</dbReference>
<evidence type="ECO:0000313" key="6">
    <source>
        <dbReference type="EMBL" id="WTW31984.1"/>
    </source>
</evidence>
<protein>
    <submittedName>
        <fullName evidence="6">Non-ribosomal peptide synthetase</fullName>
    </submittedName>
</protein>
<dbReference type="Proteomes" id="UP001621512">
    <property type="component" value="Chromosome"/>
</dbReference>
<sequence length="1167" mass="124972">MSTDASRPAPTTEAWEPLLDEALRHATRPPGTWADATFGELGGSSLQAYHLVALGERRLGRALDLKLLLSGARLGDVLADARPVADRPVSVPPPGDRPLLPGQSQMLTAHLAGRDATYRLMFSVVAQDLDTARVTAALRALAARHESLRTRFVADGDVFARRVLPQWRVPLREVELPPGVDSLAERMEALVGPAAGRFLRPFEQPPWCAFIGRSAGVGDVLTLVFHHAIVDGWSIGVLLREFSECYGKGRIEDPNPPVPDSSLSRYQARAESGRLAEDLGRVAERLAGAPSDLRLPWAAGGEDGPFDPDGSRLPFVLPPDVRDAVEAVARRAGVRRPVVLLAAWALVLGRRAGVDDLVLGMPTSGRFRADQFDAVGLLTRVAPVRLRLEPELTVDGYLARAAADYDAAIRDSEAPYEDIVRHLDARPVRGSNALTPFAFAAHDELVPATLDLAGTPAEVVEGHCRGAVFDAILYHRRWGSEPALALEYSHSRVGPQTATALAGALLATLLEFERTPDAPLSGLTGLSAVERARIATPAHSTPDTADGPEGLWERFVSTAGRSPDAVAVTDPADGHTLTYRRLEQAATRYASVLHDAGVRAGDRVIIQVDRSAAEVVAVLAVLRTGACYVPVPQQLAGTWRDEVLRVTGATVAVASADHCRDWPRHMRLVAPWSPDPAPYEETGALAEPHPRAGDSPAYISFTSGTTGTPKGVEIPDRAVIRLAADTGLLRPADDEDPGRRRSMLRMAPLAFDASTLELFHPLLNGDRIAILPPGPASPRAIRAFLRDEEITHAWLTSGIFRLVAQYDAASLGSLRQLLTGGDVVSPDHVRAVLEASPGLWVTNGYGPTENTTFTTVHHVTSADEVGDAVPIGRPIEGTGVLVLDETGRPVPPGVDGELYATGLGLAHGYAGDAERTASAFVTVPWLAGERAYATGDIVRWNEAGELLFRGRRDRQIKVRGHRVELAAIESHIRSWPGVVDADVSAVGDDRTDRAVLASVVGPERSALRRLVPSLTDTFPSYALPGLWCLVPSLPLSRNGKVDTDALAARALTTEHFLAESPAPAAPTAPAAPVPGEAPAEPAPPSPAPSEDAVVEQVADVWRHLLGGDDFHYDEAFFDAGGDSMQLTEMRNALRKRFPGVRITSVDIYRAPTVNKLAARIREGMRGA</sequence>
<dbReference type="Gene3D" id="3.40.50.980">
    <property type="match status" value="2"/>
</dbReference>
<name>A0ABZ1MXU9_STREF</name>
<evidence type="ECO:0000256" key="4">
    <source>
        <dbReference type="SAM" id="MobiDB-lite"/>
    </source>
</evidence>
<dbReference type="InterPro" id="IPR045851">
    <property type="entry name" value="AMP-bd_C_sf"/>
</dbReference>
<dbReference type="PANTHER" id="PTHR45527:SF1">
    <property type="entry name" value="FATTY ACID SYNTHASE"/>
    <property type="match status" value="1"/>
</dbReference>
<dbReference type="Pfam" id="PF00668">
    <property type="entry name" value="Condensation"/>
    <property type="match status" value="1"/>
</dbReference>
<feature type="region of interest" description="Disordered" evidence="4">
    <location>
        <begin position="1058"/>
        <end position="1093"/>
    </location>
</feature>
<dbReference type="PROSITE" id="PS00455">
    <property type="entry name" value="AMP_BINDING"/>
    <property type="match status" value="1"/>
</dbReference>
<dbReference type="InterPro" id="IPR020845">
    <property type="entry name" value="AMP-binding_CS"/>
</dbReference>
<dbReference type="SUPFAM" id="SSF56801">
    <property type="entry name" value="Acetyl-CoA synthetase-like"/>
    <property type="match status" value="1"/>
</dbReference>
<dbReference type="InterPro" id="IPR023213">
    <property type="entry name" value="CAT-like_dom_sf"/>
</dbReference>
<feature type="compositionally biased region" description="Pro residues" evidence="4">
    <location>
        <begin position="1063"/>
        <end position="1072"/>
    </location>
</feature>
<dbReference type="RefSeq" id="WP_189727429.1">
    <property type="nucleotide sequence ID" value="NZ_BMUK01000013.1"/>
</dbReference>
<dbReference type="InterPro" id="IPR000873">
    <property type="entry name" value="AMP-dep_synth/lig_dom"/>
</dbReference>
<feature type="domain" description="Carrier" evidence="5">
    <location>
        <begin position="1088"/>
        <end position="1164"/>
    </location>
</feature>
<reference evidence="6 7" key="1">
    <citation type="submission" date="2022-10" db="EMBL/GenBank/DDBJ databases">
        <title>The complete genomes of actinobacterial strains from the NBC collection.</title>
        <authorList>
            <person name="Joergensen T.S."/>
            <person name="Alvarez Arevalo M."/>
            <person name="Sterndorff E.B."/>
            <person name="Faurdal D."/>
            <person name="Vuksanovic O."/>
            <person name="Mourched A.-S."/>
            <person name="Charusanti P."/>
            <person name="Shaw S."/>
            <person name="Blin K."/>
            <person name="Weber T."/>
        </authorList>
    </citation>
    <scope>NUCLEOTIDE SEQUENCE [LARGE SCALE GENOMIC DNA]</scope>
    <source>
        <strain evidence="6 7">NBC_00017</strain>
    </source>
</reference>
<dbReference type="InterPro" id="IPR020806">
    <property type="entry name" value="PKS_PP-bd"/>
</dbReference>
<dbReference type="InterPro" id="IPR036736">
    <property type="entry name" value="ACP-like_sf"/>
</dbReference>
<dbReference type="Pfam" id="PF00501">
    <property type="entry name" value="AMP-binding"/>
    <property type="match status" value="1"/>
</dbReference>
<evidence type="ECO:0000256" key="2">
    <source>
        <dbReference type="ARBA" id="ARBA00022450"/>
    </source>
</evidence>
<dbReference type="PROSITE" id="PS50075">
    <property type="entry name" value="CARRIER"/>
    <property type="match status" value="1"/>
</dbReference>
<gene>
    <name evidence="6" type="ORF">OHU35_40505</name>
</gene>
<dbReference type="Gene3D" id="1.10.1200.10">
    <property type="entry name" value="ACP-like"/>
    <property type="match status" value="1"/>
</dbReference>
<dbReference type="InterPro" id="IPR009081">
    <property type="entry name" value="PP-bd_ACP"/>
</dbReference>
<evidence type="ECO:0000256" key="1">
    <source>
        <dbReference type="ARBA" id="ARBA00001957"/>
    </source>
</evidence>
<comment type="cofactor">
    <cofactor evidence="1">
        <name>pantetheine 4'-phosphate</name>
        <dbReference type="ChEBI" id="CHEBI:47942"/>
    </cofactor>
</comment>
<keyword evidence="3" id="KW-0597">Phosphoprotein</keyword>
<accession>A0ABZ1MXU9</accession>
<dbReference type="PROSITE" id="PS00012">
    <property type="entry name" value="PHOSPHOPANTETHEINE"/>
    <property type="match status" value="1"/>
</dbReference>
<evidence type="ECO:0000313" key="7">
    <source>
        <dbReference type="Proteomes" id="UP001621512"/>
    </source>
</evidence>
<dbReference type="EMBL" id="CP108341">
    <property type="protein sequence ID" value="WTW31984.1"/>
    <property type="molecule type" value="Genomic_DNA"/>
</dbReference>
<evidence type="ECO:0000256" key="3">
    <source>
        <dbReference type="ARBA" id="ARBA00022553"/>
    </source>
</evidence>
<organism evidence="6 7">
    <name type="scientific">Streptomyces purpurascens</name>
    <dbReference type="NCBI Taxonomy" id="1924"/>
    <lineage>
        <taxon>Bacteria</taxon>
        <taxon>Bacillati</taxon>
        <taxon>Actinomycetota</taxon>
        <taxon>Actinomycetes</taxon>
        <taxon>Kitasatosporales</taxon>
        <taxon>Streptomycetaceae</taxon>
        <taxon>Streptomyces</taxon>
    </lineage>
</organism>
<dbReference type="Pfam" id="PF00550">
    <property type="entry name" value="PP-binding"/>
    <property type="match status" value="1"/>
</dbReference>
<dbReference type="InterPro" id="IPR006162">
    <property type="entry name" value="Ppantetheine_attach_site"/>
</dbReference>
<dbReference type="Gene3D" id="3.30.559.30">
    <property type="entry name" value="Nonribosomal peptide synthetase, condensation domain"/>
    <property type="match status" value="1"/>
</dbReference>
<dbReference type="Gene3D" id="3.30.559.10">
    <property type="entry name" value="Chloramphenicol acetyltransferase-like domain"/>
    <property type="match status" value="1"/>
</dbReference>
<dbReference type="SUPFAM" id="SSF47336">
    <property type="entry name" value="ACP-like"/>
    <property type="match status" value="1"/>
</dbReference>
<dbReference type="SUPFAM" id="SSF52777">
    <property type="entry name" value="CoA-dependent acyltransferases"/>
    <property type="match status" value="2"/>
</dbReference>
<keyword evidence="2" id="KW-0596">Phosphopantetheine</keyword>
<evidence type="ECO:0000259" key="5">
    <source>
        <dbReference type="PROSITE" id="PS50075"/>
    </source>
</evidence>
<dbReference type="SMART" id="SM00823">
    <property type="entry name" value="PKS_PP"/>
    <property type="match status" value="1"/>
</dbReference>
<dbReference type="InterPro" id="IPR010071">
    <property type="entry name" value="AA_adenyl_dom"/>
</dbReference>
<proteinExistence type="predicted"/>
<dbReference type="InterPro" id="IPR001242">
    <property type="entry name" value="Condensation_dom"/>
</dbReference>
<dbReference type="PANTHER" id="PTHR45527">
    <property type="entry name" value="NONRIBOSOMAL PEPTIDE SYNTHETASE"/>
    <property type="match status" value="1"/>
</dbReference>
<dbReference type="Gene3D" id="3.30.300.30">
    <property type="match status" value="1"/>
</dbReference>
<dbReference type="Gene3D" id="2.30.38.10">
    <property type="entry name" value="Luciferase, Domain 3"/>
    <property type="match status" value="1"/>
</dbReference>